<feature type="transmembrane region" description="Helical" evidence="9">
    <location>
        <begin position="147"/>
        <end position="168"/>
    </location>
</feature>
<feature type="compositionally biased region" description="Polar residues" evidence="8">
    <location>
        <begin position="657"/>
        <end position="677"/>
    </location>
</feature>
<feature type="transmembrane region" description="Helical" evidence="9">
    <location>
        <begin position="188"/>
        <end position="208"/>
    </location>
</feature>
<comment type="subcellular location">
    <subcellularLocation>
        <location evidence="1">Membrane</location>
        <topology evidence="1">Multi-pass membrane protein</topology>
    </subcellularLocation>
</comment>
<keyword evidence="4" id="KW-0378">Hydrolase</keyword>
<dbReference type="PANTHER" id="PTHR23344:SF13">
    <property type="entry name" value="GLYCEROPHOSPHODIESTER PHOSPHODIESTERASE DOMAIN-CONTAINING PROTEIN 4"/>
    <property type="match status" value="1"/>
</dbReference>
<evidence type="ECO:0000256" key="1">
    <source>
        <dbReference type="ARBA" id="ARBA00004141"/>
    </source>
</evidence>
<dbReference type="RGD" id="1585799">
    <property type="gene designation" value="Gdpd4"/>
</dbReference>
<feature type="transmembrane region" description="Helical" evidence="9">
    <location>
        <begin position="65"/>
        <end position="85"/>
    </location>
</feature>
<dbReference type="InterPro" id="IPR030395">
    <property type="entry name" value="GP_PDE_dom"/>
</dbReference>
<protein>
    <submittedName>
        <fullName evidence="11">Glycerophosphodiester phosphodiesterase domain containing 4</fullName>
    </submittedName>
</protein>
<dbReference type="Pfam" id="PF03009">
    <property type="entry name" value="GDPD"/>
    <property type="match status" value="1"/>
</dbReference>
<keyword evidence="7" id="KW-0325">Glycoprotein</keyword>
<reference evidence="11" key="1">
    <citation type="submission" date="2024-01" db="EMBL/GenBank/DDBJ databases">
        <title>GRCr8: a new rat reference genome assembly contstructed from accurate long reads and long range scaffolding.</title>
        <authorList>
            <person name="Doris P.A."/>
            <person name="Kalbfleisch T."/>
            <person name="Li K."/>
            <person name="Howe K."/>
            <person name="Wood J."/>
        </authorList>
    </citation>
    <scope>NUCLEOTIDE SEQUENCE [LARGE SCALE GENOMIC DNA]</scope>
    <source>
        <strain evidence="11">Brown Norway</strain>
    </source>
</reference>
<dbReference type="Ensembl" id="ENSRNOT00000126113.1">
    <property type="protein sequence ID" value="ENSRNOP00000101629.1"/>
    <property type="gene ID" value="ENSRNOG00000028470.8"/>
</dbReference>
<feature type="region of interest" description="Disordered" evidence="8">
    <location>
        <begin position="592"/>
        <end position="739"/>
    </location>
</feature>
<evidence type="ECO:0000256" key="9">
    <source>
        <dbReference type="SAM" id="Phobius"/>
    </source>
</evidence>
<proteinExistence type="inferred from homology"/>
<dbReference type="InterPro" id="IPR017946">
    <property type="entry name" value="PLC-like_Pdiesterase_TIM-brl"/>
</dbReference>
<feature type="compositionally biased region" description="Basic residues" evidence="8">
    <location>
        <begin position="640"/>
        <end position="652"/>
    </location>
</feature>
<feature type="transmembrane region" description="Helical" evidence="9">
    <location>
        <begin position="240"/>
        <end position="261"/>
    </location>
</feature>
<reference evidence="11" key="3">
    <citation type="submission" date="2025-09" db="UniProtKB">
        <authorList>
            <consortium name="Ensembl"/>
        </authorList>
    </citation>
    <scope>IDENTIFICATION</scope>
    <source>
        <strain evidence="11">Brown Norway</strain>
    </source>
</reference>
<keyword evidence="6 9" id="KW-0472">Membrane</keyword>
<feature type="compositionally biased region" description="Basic and acidic residues" evidence="8">
    <location>
        <begin position="691"/>
        <end position="714"/>
    </location>
</feature>
<reference evidence="11" key="2">
    <citation type="submission" date="2025-08" db="UniProtKB">
        <authorList>
            <consortium name="Ensembl"/>
        </authorList>
    </citation>
    <scope>IDENTIFICATION</scope>
    <source>
        <strain evidence="11">Brown Norway</strain>
    </source>
</reference>
<dbReference type="SUPFAM" id="SSF51695">
    <property type="entry name" value="PLC-like phosphodiesterases"/>
    <property type="match status" value="1"/>
</dbReference>
<feature type="transmembrane region" description="Helical" evidence="9">
    <location>
        <begin position="542"/>
        <end position="567"/>
    </location>
</feature>
<evidence type="ECO:0000256" key="4">
    <source>
        <dbReference type="ARBA" id="ARBA00022801"/>
    </source>
</evidence>
<dbReference type="Gene3D" id="3.20.20.190">
    <property type="entry name" value="Phosphatidylinositol (PI) phosphodiesterase"/>
    <property type="match status" value="1"/>
</dbReference>
<keyword evidence="12" id="KW-1185">Reference proteome</keyword>
<dbReference type="GeneTree" id="ENSGT00940000156251"/>
<keyword evidence="3 9" id="KW-0812">Transmembrane</keyword>
<dbReference type="PANTHER" id="PTHR23344">
    <property type="entry name" value="GLYCEROPHOSPHORYL DIESTER PHOSPHODIESTERASE"/>
    <property type="match status" value="1"/>
</dbReference>
<evidence type="ECO:0000313" key="11">
    <source>
        <dbReference type="Ensembl" id="ENSRNOP00000101629.1"/>
    </source>
</evidence>
<feature type="domain" description="GP-PDE" evidence="10">
    <location>
        <begin position="275"/>
        <end position="532"/>
    </location>
</feature>
<comment type="similarity">
    <text evidence="2">Belongs to the glycerophosphoryl diester phosphodiesterase family.</text>
</comment>
<feature type="transmembrane region" description="Helical" evidence="9">
    <location>
        <begin position="105"/>
        <end position="135"/>
    </location>
</feature>
<gene>
    <name evidence="11" type="primary">Gdpd4</name>
</gene>
<evidence type="ECO:0000256" key="8">
    <source>
        <dbReference type="SAM" id="MobiDB-lite"/>
    </source>
</evidence>
<evidence type="ECO:0000256" key="3">
    <source>
        <dbReference type="ARBA" id="ARBA00022692"/>
    </source>
</evidence>
<sequence length="739" mass="85326">MEETQAESTGKSRNTIENVSLWIEQFFNYKCYITLLTGCYSCQWQYGEWEKPELGSCCCSRKEQFFFLCLVTAFILSVLFLFVWVETSNEYNSFDWVVFLGTGCWFFWSILVLCAGGILTVYTSLLLLFGFLLLWERIELTLHTSHKVFIFLVIILCSFLLGVLNQFWKDKWLIAGLSLQIFAPFVHLSLITVMVIISWPLAICMAHLETEVKRRYMMDNYEHEILEKCNVFQRLRALQVTAGLSFLIILLCLYLMPLGIYSPCVLKKENLGPKPALFGHRGAPMLAPENTMMSFEKAVEFGVSGLETDIYVSVDHVPFLMHDYDLTRTTNIIEVLPSAASNHSSNFNWTFLSSLNAGQWFLKHKPFFGMKPLSEADQKRAGNQSIPQLSEFLELAKREEKIVLFDLFGPPPGHPLRNTFVRRVVRVILDSKIEQRLIFWLPGFDREYVKYMAPGFQHVGRLWSIEELTQKNISIINVDYKRLFYSGLRDYKKAKIYIHVYVINEPWLFSLAWCSNVNSVTTDNIELLSQLSHPLFFMTPGYYLLMWLFLDVASAIIIGVIFCYHWVKELRRERWLETTASADFERLNLPTENSEIQRTPHLPSKPPAQIGRSPWTPEVHYESSTRRGKNRTHTSQFVKAPKKKPVPFKNKVKPLTQGFQHTQESTTSQASLQTPQPTLKEDESPGPVIEDSSKKNHLTDITENIDISHRKPEVAPDSVNLTAKNKKEFQGKKPTTQKS</sequence>
<evidence type="ECO:0000313" key="12">
    <source>
        <dbReference type="Proteomes" id="UP000002494"/>
    </source>
</evidence>
<evidence type="ECO:0000256" key="7">
    <source>
        <dbReference type="ARBA" id="ARBA00023180"/>
    </source>
</evidence>
<evidence type="ECO:0000256" key="5">
    <source>
        <dbReference type="ARBA" id="ARBA00022989"/>
    </source>
</evidence>
<keyword evidence="5 9" id="KW-1133">Transmembrane helix</keyword>
<dbReference type="GeneID" id="680990"/>
<dbReference type="PROSITE" id="PS51704">
    <property type="entry name" value="GP_PDE"/>
    <property type="match status" value="1"/>
</dbReference>
<evidence type="ECO:0000256" key="2">
    <source>
        <dbReference type="ARBA" id="ARBA00007277"/>
    </source>
</evidence>
<name>A0ABK0LL28_RAT</name>
<organism evidence="11 12">
    <name type="scientific">Rattus norvegicus</name>
    <name type="common">Rat</name>
    <dbReference type="NCBI Taxonomy" id="10116"/>
    <lineage>
        <taxon>Eukaryota</taxon>
        <taxon>Metazoa</taxon>
        <taxon>Chordata</taxon>
        <taxon>Craniata</taxon>
        <taxon>Vertebrata</taxon>
        <taxon>Euteleostomi</taxon>
        <taxon>Mammalia</taxon>
        <taxon>Eutheria</taxon>
        <taxon>Euarchontoglires</taxon>
        <taxon>Glires</taxon>
        <taxon>Rodentia</taxon>
        <taxon>Myomorpha</taxon>
        <taxon>Muroidea</taxon>
        <taxon>Muridae</taxon>
        <taxon>Murinae</taxon>
        <taxon>Rattus</taxon>
    </lineage>
</organism>
<evidence type="ECO:0000256" key="6">
    <source>
        <dbReference type="ARBA" id="ARBA00023136"/>
    </source>
</evidence>
<dbReference type="Proteomes" id="UP000002494">
    <property type="component" value="Chromosome 1"/>
</dbReference>
<accession>A0ABK0LL28</accession>
<dbReference type="RefSeq" id="XP_006229858.1">
    <property type="nucleotide sequence ID" value="XM_006229796.5"/>
</dbReference>
<evidence type="ECO:0000259" key="10">
    <source>
        <dbReference type="PROSITE" id="PS51704"/>
    </source>
</evidence>